<reference evidence="1 2" key="1">
    <citation type="journal article" date="2021" name="Sci. Rep.">
        <title>The distribution of antibiotic resistance genes in chicken gut microbiota commensals.</title>
        <authorList>
            <person name="Juricova H."/>
            <person name="Matiasovicova J."/>
            <person name="Kubasova T."/>
            <person name="Cejkova D."/>
            <person name="Rychlik I."/>
        </authorList>
    </citation>
    <scope>NUCLEOTIDE SEQUENCE [LARGE SCALE GENOMIC DNA]</scope>
    <source>
        <strain evidence="1 2">An564</strain>
    </source>
</reference>
<keyword evidence="2" id="KW-1185">Reference proteome</keyword>
<dbReference type="RefSeq" id="WP_204721721.1">
    <property type="nucleotide sequence ID" value="NZ_JACSNR010000010.1"/>
</dbReference>
<organism evidence="1 2">
    <name type="scientific">Hydrogenoanaerobacterium saccharovorans</name>
    <dbReference type="NCBI Taxonomy" id="474960"/>
    <lineage>
        <taxon>Bacteria</taxon>
        <taxon>Bacillati</taxon>
        <taxon>Bacillota</taxon>
        <taxon>Clostridia</taxon>
        <taxon>Eubacteriales</taxon>
        <taxon>Oscillospiraceae</taxon>
        <taxon>Hydrogenoanaerobacterium</taxon>
    </lineage>
</organism>
<sequence length="187" mass="21112">MNLKKVVALCKNAKKFHVINIVSSDRPERTVTNQWIMLGPAAYQIGNSGFTSQMLAQVAGVENSAFSSIKFQDEDRVISDWMKDFPVQEDQKAMWATISLVMDHREIRLFRSYTGGSILPINCAYLAPIDNECDYYIRQGSKSPMLAIKNGLFIEALILPYDIFGEKDGIKLLGIKSALENERGIWE</sequence>
<protein>
    <submittedName>
        <fullName evidence="1">Uncharacterized protein</fullName>
    </submittedName>
</protein>
<name>A0ABS2GNP2_9FIRM</name>
<dbReference type="Proteomes" id="UP000724149">
    <property type="component" value="Unassembled WGS sequence"/>
</dbReference>
<evidence type="ECO:0000313" key="1">
    <source>
        <dbReference type="EMBL" id="MBM6924062.1"/>
    </source>
</evidence>
<proteinExistence type="predicted"/>
<comment type="caution">
    <text evidence="1">The sequence shown here is derived from an EMBL/GenBank/DDBJ whole genome shotgun (WGS) entry which is preliminary data.</text>
</comment>
<evidence type="ECO:0000313" key="2">
    <source>
        <dbReference type="Proteomes" id="UP000724149"/>
    </source>
</evidence>
<accession>A0ABS2GNP2</accession>
<gene>
    <name evidence="1" type="ORF">H9X81_10245</name>
</gene>
<dbReference type="EMBL" id="JACSNR010000010">
    <property type="protein sequence ID" value="MBM6924062.1"/>
    <property type="molecule type" value="Genomic_DNA"/>
</dbReference>